<dbReference type="SUPFAM" id="SSF46785">
    <property type="entry name" value="Winged helix' DNA-binding domain"/>
    <property type="match status" value="1"/>
</dbReference>
<evidence type="ECO:0000313" key="3">
    <source>
        <dbReference type="Proteomes" id="UP001059844"/>
    </source>
</evidence>
<dbReference type="InterPro" id="IPR000835">
    <property type="entry name" value="HTH_MarR-typ"/>
</dbReference>
<dbReference type="RefSeq" id="WP_256551679.1">
    <property type="nucleotide sequence ID" value="NZ_CP101751.1"/>
</dbReference>
<dbReference type="InterPro" id="IPR036390">
    <property type="entry name" value="WH_DNA-bd_sf"/>
</dbReference>
<reference evidence="2" key="1">
    <citation type="submission" date="2022-07" db="EMBL/GenBank/DDBJ databases">
        <title>Isolation, identification, and degradation of a PFOSA degrading strain from sewage treatment plant.</title>
        <authorList>
            <person name="Zhang L."/>
            <person name="Huo Y."/>
        </authorList>
    </citation>
    <scope>NUCLEOTIDE SEQUENCE</scope>
    <source>
        <strain evidence="2">C1</strain>
    </source>
</reference>
<dbReference type="InterPro" id="IPR036388">
    <property type="entry name" value="WH-like_DNA-bd_sf"/>
</dbReference>
<dbReference type="PANTHER" id="PTHR33164">
    <property type="entry name" value="TRANSCRIPTIONAL REGULATOR, MARR FAMILY"/>
    <property type="match status" value="1"/>
</dbReference>
<keyword evidence="3" id="KW-1185">Reference proteome</keyword>
<dbReference type="PANTHER" id="PTHR33164:SF57">
    <property type="entry name" value="MARR-FAMILY TRANSCRIPTIONAL REGULATOR"/>
    <property type="match status" value="1"/>
</dbReference>
<evidence type="ECO:0000313" key="2">
    <source>
        <dbReference type="EMBL" id="UUC45998.1"/>
    </source>
</evidence>
<dbReference type="InterPro" id="IPR039422">
    <property type="entry name" value="MarR/SlyA-like"/>
</dbReference>
<accession>A0ABY5IT64</accession>
<sequence length="221" mass="25702">MNYQLIQDVIQLVEKFEKENNNDGYAKDVSGFKRWFFEREKQTDFSLDEPDWEGKTEGRSPESVISTLLVHMNRYAKTYSKSAIQESEFSTQEDFIYLINLKAFGAMTKMELIKRNIQDKPTGMQIINRLIKNGWVTQNDSETDKRSKVIEISQEGLQSLDAQMGKIRLATQIVSGDLSHSEKMQLIRLLNKLDDFHHPIFSQQIDSHELLQKVNAAYFID</sequence>
<dbReference type="Pfam" id="PF12802">
    <property type="entry name" value="MarR_2"/>
    <property type="match status" value="1"/>
</dbReference>
<dbReference type="PROSITE" id="PS50995">
    <property type="entry name" value="HTH_MARR_2"/>
    <property type="match status" value="1"/>
</dbReference>
<dbReference type="EMBL" id="CP101751">
    <property type="protein sequence ID" value="UUC45998.1"/>
    <property type="molecule type" value="Genomic_DNA"/>
</dbReference>
<protein>
    <submittedName>
        <fullName evidence="2">MarR family transcriptional regulator</fullName>
    </submittedName>
</protein>
<dbReference type="Gene3D" id="1.10.10.10">
    <property type="entry name" value="Winged helix-like DNA-binding domain superfamily/Winged helix DNA-binding domain"/>
    <property type="match status" value="1"/>
</dbReference>
<dbReference type="Proteomes" id="UP001059844">
    <property type="component" value="Chromosome"/>
</dbReference>
<gene>
    <name evidence="2" type="ORF">NOX80_02055</name>
</gene>
<proteinExistence type="predicted"/>
<feature type="domain" description="HTH marR-type" evidence="1">
    <location>
        <begin position="62"/>
        <end position="195"/>
    </location>
</feature>
<evidence type="ECO:0000259" key="1">
    <source>
        <dbReference type="PROSITE" id="PS50995"/>
    </source>
</evidence>
<organism evidence="2 3">
    <name type="scientific">Flavobacterium cerinum</name>
    <dbReference type="NCBI Taxonomy" id="2502784"/>
    <lineage>
        <taxon>Bacteria</taxon>
        <taxon>Pseudomonadati</taxon>
        <taxon>Bacteroidota</taxon>
        <taxon>Flavobacteriia</taxon>
        <taxon>Flavobacteriales</taxon>
        <taxon>Flavobacteriaceae</taxon>
        <taxon>Flavobacterium</taxon>
    </lineage>
</organism>
<name>A0ABY5IT64_9FLAO</name>